<evidence type="ECO:0000256" key="1">
    <source>
        <dbReference type="SAM" id="MobiDB-lite"/>
    </source>
</evidence>
<dbReference type="EMBL" id="FSRJ01000007">
    <property type="protein sequence ID" value="SIO30549.1"/>
    <property type="molecule type" value="Genomic_DNA"/>
</dbReference>
<name>A0A1N6IF11_9MICO</name>
<dbReference type="Proteomes" id="UP000184699">
    <property type="component" value="Unassembled WGS sequence"/>
</dbReference>
<evidence type="ECO:0008006" key="4">
    <source>
        <dbReference type="Google" id="ProtNLM"/>
    </source>
</evidence>
<reference evidence="3" key="1">
    <citation type="submission" date="2016-11" db="EMBL/GenBank/DDBJ databases">
        <authorList>
            <person name="Varghese N."/>
            <person name="Submissions S."/>
        </authorList>
    </citation>
    <scope>NUCLEOTIDE SEQUENCE [LARGE SCALE GENOMIC DNA]</scope>
    <source>
        <strain evidence="3">DSM 8595</strain>
    </source>
</reference>
<dbReference type="OrthoDB" id="4954170at2"/>
<organism evidence="2 3">
    <name type="scientific">Agromyces cerinus subsp. cerinus</name>
    <dbReference type="NCBI Taxonomy" id="232089"/>
    <lineage>
        <taxon>Bacteria</taxon>
        <taxon>Bacillati</taxon>
        <taxon>Actinomycetota</taxon>
        <taxon>Actinomycetes</taxon>
        <taxon>Micrococcales</taxon>
        <taxon>Microbacteriaceae</taxon>
        <taxon>Agromyces</taxon>
    </lineage>
</organism>
<evidence type="ECO:0000313" key="2">
    <source>
        <dbReference type="EMBL" id="SIO30549.1"/>
    </source>
</evidence>
<feature type="region of interest" description="Disordered" evidence="1">
    <location>
        <begin position="58"/>
        <end position="80"/>
    </location>
</feature>
<keyword evidence="3" id="KW-1185">Reference proteome</keyword>
<sequence>MAAQRLPRGTRLKPVRLGWAIEERKKQRLEALAAHAGVSGAVFLERLIDHVDTELNDRGLPTWWPEQQPPRDGELPIDSA</sequence>
<protein>
    <recommendedName>
        <fullName evidence="4">Ribbon-helix-helix protein, copG family</fullName>
    </recommendedName>
</protein>
<accession>A0A1N6IF11</accession>
<proteinExistence type="predicted"/>
<dbReference type="AlphaFoldDB" id="A0A1N6IF11"/>
<evidence type="ECO:0000313" key="3">
    <source>
        <dbReference type="Proteomes" id="UP000184699"/>
    </source>
</evidence>
<gene>
    <name evidence="2" type="ORF">SAMN05443544_3959</name>
</gene>